<dbReference type="AlphaFoldDB" id="A0A8K0A8L2"/>
<evidence type="ECO:0000313" key="2">
    <source>
        <dbReference type="Proteomes" id="UP000838412"/>
    </source>
</evidence>
<dbReference type="Proteomes" id="UP000838412">
    <property type="component" value="Chromosome 7"/>
</dbReference>
<keyword evidence="2" id="KW-1185">Reference proteome</keyword>
<evidence type="ECO:0000313" key="1">
    <source>
        <dbReference type="EMBL" id="CAH1270234.1"/>
    </source>
</evidence>
<sequence>MKRKRKRSSSSSDVMSISYVSTMNSRLCDNNSKLEDYERRWHDDFFRGWKRLSNRSCESRSDARHIKDDVATKMCSFGFKIGSLHGHNDLEEVNNKMEEYTKEWVEGLGTPSRN</sequence>
<reference evidence="1" key="1">
    <citation type="submission" date="2022-01" db="EMBL/GenBank/DDBJ databases">
        <authorList>
            <person name="Braso-Vives M."/>
        </authorList>
    </citation>
    <scope>NUCLEOTIDE SEQUENCE</scope>
</reference>
<dbReference type="OrthoDB" id="10299056at2759"/>
<dbReference type="EMBL" id="OV696692">
    <property type="protein sequence ID" value="CAH1270234.1"/>
    <property type="molecule type" value="Genomic_DNA"/>
</dbReference>
<accession>A0A8K0A8L2</accession>
<name>A0A8K0A8L2_BRALA</name>
<protein>
    <submittedName>
        <fullName evidence="1">Hypp4300 protein</fullName>
    </submittedName>
</protein>
<organism evidence="1 2">
    <name type="scientific">Branchiostoma lanceolatum</name>
    <name type="common">Common lancelet</name>
    <name type="synonym">Amphioxus lanceolatum</name>
    <dbReference type="NCBI Taxonomy" id="7740"/>
    <lineage>
        <taxon>Eukaryota</taxon>
        <taxon>Metazoa</taxon>
        <taxon>Chordata</taxon>
        <taxon>Cephalochordata</taxon>
        <taxon>Leptocardii</taxon>
        <taxon>Amphioxiformes</taxon>
        <taxon>Branchiostomatidae</taxon>
        <taxon>Branchiostoma</taxon>
    </lineage>
</organism>
<gene>
    <name evidence="1" type="primary">Hypp4300</name>
    <name evidence="1" type="ORF">BLAG_LOCUS22593</name>
</gene>
<proteinExistence type="predicted"/>